<organism evidence="4 5">
    <name type="scientific">Bursaphelenchus xylophilus</name>
    <name type="common">Pinewood nematode worm</name>
    <name type="synonym">Aphelenchoides xylophilus</name>
    <dbReference type="NCBI Taxonomy" id="6326"/>
    <lineage>
        <taxon>Eukaryota</taxon>
        <taxon>Metazoa</taxon>
        <taxon>Ecdysozoa</taxon>
        <taxon>Nematoda</taxon>
        <taxon>Chromadorea</taxon>
        <taxon>Rhabditida</taxon>
        <taxon>Tylenchina</taxon>
        <taxon>Tylenchomorpha</taxon>
        <taxon>Aphelenchoidea</taxon>
        <taxon>Aphelenchoididae</taxon>
        <taxon>Bursaphelenchus</taxon>
    </lineage>
</organism>
<dbReference type="AlphaFoldDB" id="A0A7I8WG27"/>
<keyword evidence="2" id="KW-1133">Transmembrane helix</keyword>
<dbReference type="SMR" id="A0A7I8WG27"/>
<feature type="region of interest" description="Disordered" evidence="1">
    <location>
        <begin position="360"/>
        <end position="407"/>
    </location>
</feature>
<feature type="signal peptide" evidence="3">
    <location>
        <begin position="1"/>
        <end position="23"/>
    </location>
</feature>
<name>A0A7I8WG27_BURXY</name>
<dbReference type="EMBL" id="CAJFCV020000003">
    <property type="protein sequence ID" value="CAG9111890.1"/>
    <property type="molecule type" value="Genomic_DNA"/>
</dbReference>
<keyword evidence="2" id="KW-0812">Transmembrane</keyword>
<proteinExistence type="predicted"/>
<evidence type="ECO:0000313" key="4">
    <source>
        <dbReference type="EMBL" id="CAD5223200.1"/>
    </source>
</evidence>
<keyword evidence="2" id="KW-0472">Membrane</keyword>
<dbReference type="Proteomes" id="UP000582659">
    <property type="component" value="Unassembled WGS sequence"/>
</dbReference>
<keyword evidence="5" id="KW-1185">Reference proteome</keyword>
<comment type="caution">
    <text evidence="4">The sequence shown here is derived from an EMBL/GenBank/DDBJ whole genome shotgun (WGS) entry which is preliminary data.</text>
</comment>
<sequence length="407" mass="46201">MNIRVFQAFFLALSALCINGSYSETETNPKEMCGEGCQPLEKGDFSEFFCIYRDEEETDHVYYGICRDGAKDSTEISKIKIKDDDFLLKEPLKESVPLHLVPLYRSGEFLNYFAYFLPEEAGICDKLSIVDTRTAKPQDGAFVSGTRIYVNNQTALTLSHDNKTLKKMEKFDLVEEERVSICFTPGTTCTTDIDTLEIVELGKDVKSVYLRNDIFVYAECSKVICSYMLHDFLANTTYYIPQDLKVSSEELDDFGGFLYLVPKIGFDDRFFDDERRFKYSNIPEVSVCEDSIFGPEFTAVKLKKCYLLPILIGISAVLGFLLLVLILISIIIIVRNRRKLQKSNRSIRTVDSLGLSLREKKKRKAMENDNKETNTAPIDNVGDENGPQESGVESNLGSQRAPTPRRS</sequence>
<evidence type="ECO:0000313" key="5">
    <source>
        <dbReference type="Proteomes" id="UP000659654"/>
    </source>
</evidence>
<evidence type="ECO:0000256" key="1">
    <source>
        <dbReference type="SAM" id="MobiDB-lite"/>
    </source>
</evidence>
<feature type="chain" id="PRO_5035384714" evidence="3">
    <location>
        <begin position="24"/>
        <end position="407"/>
    </location>
</feature>
<feature type="compositionally biased region" description="Polar residues" evidence="1">
    <location>
        <begin position="387"/>
        <end position="401"/>
    </location>
</feature>
<gene>
    <name evidence="4" type="ORF">BXYJ_LOCUS7860</name>
</gene>
<evidence type="ECO:0000256" key="3">
    <source>
        <dbReference type="SAM" id="SignalP"/>
    </source>
</evidence>
<dbReference type="EMBL" id="CAJFDI010000003">
    <property type="protein sequence ID" value="CAD5223200.1"/>
    <property type="molecule type" value="Genomic_DNA"/>
</dbReference>
<protein>
    <submittedName>
        <fullName evidence="4">(pine wood nematode) hypothetical protein</fullName>
    </submittedName>
</protein>
<dbReference type="Proteomes" id="UP000659654">
    <property type="component" value="Unassembled WGS sequence"/>
</dbReference>
<feature type="transmembrane region" description="Helical" evidence="2">
    <location>
        <begin position="306"/>
        <end position="334"/>
    </location>
</feature>
<reference evidence="4" key="1">
    <citation type="submission" date="2020-09" db="EMBL/GenBank/DDBJ databases">
        <authorList>
            <person name="Kikuchi T."/>
        </authorList>
    </citation>
    <scope>NUCLEOTIDE SEQUENCE</scope>
    <source>
        <strain evidence="4">Ka4C1</strain>
    </source>
</reference>
<keyword evidence="3" id="KW-0732">Signal</keyword>
<evidence type="ECO:0000256" key="2">
    <source>
        <dbReference type="SAM" id="Phobius"/>
    </source>
</evidence>
<accession>A0A7I8WG27</accession>